<keyword evidence="7 11" id="KW-0472">Membrane</keyword>
<name>A0A0R1JS35_9LACO</name>
<dbReference type="InterPro" id="IPR000297">
    <property type="entry name" value="PPIase_PpiC"/>
</dbReference>
<dbReference type="PROSITE" id="PS50198">
    <property type="entry name" value="PPIC_PPIASE_2"/>
    <property type="match status" value="1"/>
</dbReference>
<proteinExistence type="inferred from homology"/>
<keyword evidence="10 11" id="KW-0449">Lipoprotein</keyword>
<evidence type="ECO:0000256" key="12">
    <source>
        <dbReference type="SAM" id="SignalP"/>
    </source>
</evidence>
<keyword evidence="5 11" id="KW-0732">Signal</keyword>
<dbReference type="SUPFAM" id="SSF54534">
    <property type="entry name" value="FKBP-like"/>
    <property type="match status" value="1"/>
</dbReference>
<evidence type="ECO:0000256" key="2">
    <source>
        <dbReference type="ARBA" id="ARBA00004193"/>
    </source>
</evidence>
<organism evidence="14 15">
    <name type="scientific">Lacticaseibacillus nasuensis JCM 17158</name>
    <dbReference type="NCBI Taxonomy" id="1291734"/>
    <lineage>
        <taxon>Bacteria</taxon>
        <taxon>Bacillati</taxon>
        <taxon>Bacillota</taxon>
        <taxon>Bacilli</taxon>
        <taxon>Lactobacillales</taxon>
        <taxon>Lactobacillaceae</taxon>
        <taxon>Lacticaseibacillus</taxon>
    </lineage>
</organism>
<keyword evidence="8 11" id="KW-0564">Palmitate</keyword>
<evidence type="ECO:0000313" key="15">
    <source>
        <dbReference type="Proteomes" id="UP000051804"/>
    </source>
</evidence>
<feature type="signal peptide" evidence="12">
    <location>
        <begin position="1"/>
        <end position="19"/>
    </location>
</feature>
<evidence type="ECO:0000256" key="11">
    <source>
        <dbReference type="HAMAP-Rule" id="MF_01145"/>
    </source>
</evidence>
<comment type="catalytic activity">
    <reaction evidence="1 11">
        <text>[protein]-peptidylproline (omega=180) = [protein]-peptidylproline (omega=0)</text>
        <dbReference type="Rhea" id="RHEA:16237"/>
        <dbReference type="Rhea" id="RHEA-COMP:10747"/>
        <dbReference type="Rhea" id="RHEA-COMP:10748"/>
        <dbReference type="ChEBI" id="CHEBI:83833"/>
        <dbReference type="ChEBI" id="CHEBI:83834"/>
        <dbReference type="EC" id="5.2.1.8"/>
    </reaction>
</comment>
<dbReference type="InterPro" id="IPR027304">
    <property type="entry name" value="Trigger_fact/SurA_dom_sf"/>
</dbReference>
<dbReference type="NCBIfam" id="NF003356">
    <property type="entry name" value="PRK04405.1"/>
    <property type="match status" value="1"/>
</dbReference>
<dbReference type="GO" id="GO:0005886">
    <property type="term" value="C:plasma membrane"/>
    <property type="evidence" value="ECO:0007669"/>
    <property type="project" value="UniProtKB-SubCell"/>
</dbReference>
<dbReference type="GO" id="GO:0003755">
    <property type="term" value="F:peptidyl-prolyl cis-trans isomerase activity"/>
    <property type="evidence" value="ECO:0007669"/>
    <property type="project" value="UniProtKB-UniRule"/>
</dbReference>
<comment type="caution">
    <text evidence="14">The sequence shown here is derived from an EMBL/GenBank/DDBJ whole genome shotgun (WGS) entry which is preliminary data.</text>
</comment>
<comment type="function">
    <text evidence="11">Plays a major role in protein secretion by helping the post-translocational extracellular folding of several secreted proteins.</text>
</comment>
<evidence type="ECO:0000256" key="3">
    <source>
        <dbReference type="ARBA" id="ARBA00006071"/>
    </source>
</evidence>
<evidence type="ECO:0000256" key="5">
    <source>
        <dbReference type="ARBA" id="ARBA00022729"/>
    </source>
</evidence>
<feature type="chain" id="PRO_5039208981" description="Foldase protein PrsA" evidence="12">
    <location>
        <begin position="20"/>
        <end position="302"/>
    </location>
</feature>
<dbReference type="EMBL" id="AZDJ01000001">
    <property type="protein sequence ID" value="KRK74182.1"/>
    <property type="molecule type" value="Genomic_DNA"/>
</dbReference>
<dbReference type="InterPro" id="IPR050245">
    <property type="entry name" value="PrsA_foldase"/>
</dbReference>
<dbReference type="InterPro" id="IPR046357">
    <property type="entry name" value="PPIase_dom_sf"/>
</dbReference>
<keyword evidence="15" id="KW-1185">Reference proteome</keyword>
<dbReference type="RefSeq" id="WP_056949816.1">
    <property type="nucleotide sequence ID" value="NZ_AZDJ01000001.1"/>
</dbReference>
<evidence type="ECO:0000256" key="10">
    <source>
        <dbReference type="ARBA" id="ARBA00023288"/>
    </source>
</evidence>
<dbReference type="HAMAP" id="MF_01145">
    <property type="entry name" value="Foldase_PrsA"/>
    <property type="match status" value="1"/>
</dbReference>
<keyword evidence="6 11" id="KW-0697">Rotamase</keyword>
<evidence type="ECO:0000256" key="7">
    <source>
        <dbReference type="ARBA" id="ARBA00023136"/>
    </source>
</evidence>
<dbReference type="PROSITE" id="PS51257">
    <property type="entry name" value="PROKAR_LIPOPROTEIN"/>
    <property type="match status" value="1"/>
</dbReference>
<evidence type="ECO:0000259" key="13">
    <source>
        <dbReference type="PROSITE" id="PS50198"/>
    </source>
</evidence>
<dbReference type="PANTHER" id="PTHR47245:SF1">
    <property type="entry name" value="FOLDASE PROTEIN PRSA"/>
    <property type="match status" value="1"/>
</dbReference>
<comment type="similarity">
    <text evidence="3 11">Belongs to the PrsA family.</text>
</comment>
<evidence type="ECO:0000256" key="8">
    <source>
        <dbReference type="ARBA" id="ARBA00023139"/>
    </source>
</evidence>
<dbReference type="AlphaFoldDB" id="A0A0R1JS35"/>
<keyword evidence="4 11" id="KW-1003">Cell membrane</keyword>
<evidence type="ECO:0000256" key="4">
    <source>
        <dbReference type="ARBA" id="ARBA00022475"/>
    </source>
</evidence>
<feature type="domain" description="PpiC" evidence="13">
    <location>
        <begin position="136"/>
        <end position="232"/>
    </location>
</feature>
<evidence type="ECO:0000313" key="14">
    <source>
        <dbReference type="EMBL" id="KRK74182.1"/>
    </source>
</evidence>
<dbReference type="Gene3D" id="3.10.50.40">
    <property type="match status" value="1"/>
</dbReference>
<dbReference type="Pfam" id="PF00639">
    <property type="entry name" value="Rotamase"/>
    <property type="match status" value="1"/>
</dbReference>
<dbReference type="OrthoDB" id="14196at2"/>
<evidence type="ECO:0000256" key="6">
    <source>
        <dbReference type="ARBA" id="ARBA00023110"/>
    </source>
</evidence>
<dbReference type="PANTHER" id="PTHR47245">
    <property type="entry name" value="PEPTIDYLPROLYL ISOMERASE"/>
    <property type="match status" value="1"/>
</dbReference>
<dbReference type="GO" id="GO:0006457">
    <property type="term" value="P:protein folding"/>
    <property type="evidence" value="ECO:0007669"/>
    <property type="project" value="UniProtKB-UniRule"/>
</dbReference>
<gene>
    <name evidence="11" type="primary">prsA</name>
    <name evidence="14" type="ORF">FD02_GL000777</name>
</gene>
<evidence type="ECO:0000256" key="1">
    <source>
        <dbReference type="ARBA" id="ARBA00000971"/>
    </source>
</evidence>
<dbReference type="PATRIC" id="fig|1291734.4.peg.804"/>
<dbReference type="InterPro" id="IPR023059">
    <property type="entry name" value="Foldase_PrsA"/>
</dbReference>
<evidence type="ECO:0000256" key="9">
    <source>
        <dbReference type="ARBA" id="ARBA00023235"/>
    </source>
</evidence>
<sequence length="302" mass="33296">MKKWIVGLATLLLATTLAACSSGTVANMKGAKITKDEFYNEMKDSTTGQSTLRNMIVLKALEQQYGDKVSDKKVTKQYNKIKANYGTSFSSVLQQSGYTTKSFKEQVKTSLLSEVALKDLKKPTQKQIKKQWAKYQPKITVQHILVKKESTAKTIIAELKKDNSEANFKKLAKKYSTDTATASDAGKIPAFDNTDTQLDATFKKAAFALKQGTYTTTPVKTSYGYHVIRSIKNPGKGNMSDHTATLKKQLYTTWQSDTTVMTSIMKKVLKKANVSIKDNDLKDVLSVYLDSSSSAASTSAAN</sequence>
<reference evidence="14 15" key="1">
    <citation type="journal article" date="2015" name="Genome Announc.">
        <title>Expanding the biotechnology potential of lactobacilli through comparative genomics of 213 strains and associated genera.</title>
        <authorList>
            <person name="Sun Z."/>
            <person name="Harris H.M."/>
            <person name="McCann A."/>
            <person name="Guo C."/>
            <person name="Argimon S."/>
            <person name="Zhang W."/>
            <person name="Yang X."/>
            <person name="Jeffery I.B."/>
            <person name="Cooney J.C."/>
            <person name="Kagawa T.F."/>
            <person name="Liu W."/>
            <person name="Song Y."/>
            <person name="Salvetti E."/>
            <person name="Wrobel A."/>
            <person name="Rasinkangas P."/>
            <person name="Parkhill J."/>
            <person name="Rea M.C."/>
            <person name="O'Sullivan O."/>
            <person name="Ritari J."/>
            <person name="Douillard F.P."/>
            <person name="Paul Ross R."/>
            <person name="Yang R."/>
            <person name="Briner A.E."/>
            <person name="Felis G.E."/>
            <person name="de Vos W.M."/>
            <person name="Barrangou R."/>
            <person name="Klaenhammer T.R."/>
            <person name="Caufield P.W."/>
            <person name="Cui Y."/>
            <person name="Zhang H."/>
            <person name="O'Toole P.W."/>
        </authorList>
    </citation>
    <scope>NUCLEOTIDE SEQUENCE [LARGE SCALE GENOMIC DNA]</scope>
    <source>
        <strain evidence="14 15">JCM 17158</strain>
    </source>
</reference>
<dbReference type="Proteomes" id="UP000051804">
    <property type="component" value="Unassembled WGS sequence"/>
</dbReference>
<protein>
    <recommendedName>
        <fullName evidence="11">Foldase protein PrsA</fullName>
        <ecNumber evidence="11">5.2.1.8</ecNumber>
    </recommendedName>
</protein>
<comment type="subcellular location">
    <subcellularLocation>
        <location evidence="2 11">Cell membrane</location>
        <topology evidence="2 11">Lipid-anchor</topology>
    </subcellularLocation>
</comment>
<dbReference type="EC" id="5.2.1.8" evidence="11"/>
<keyword evidence="9 11" id="KW-0413">Isomerase</keyword>
<dbReference type="SUPFAM" id="SSF109998">
    <property type="entry name" value="Triger factor/SurA peptide-binding domain-like"/>
    <property type="match status" value="1"/>
</dbReference>
<accession>A0A0R1JS35</accession>
<dbReference type="STRING" id="1291734.FD02_GL000777"/>